<evidence type="ECO:0000256" key="2">
    <source>
        <dbReference type="ARBA" id="ARBA00023146"/>
    </source>
</evidence>
<feature type="domain" description="Aminoacyl-transfer RNA synthetases class-II family profile" evidence="3">
    <location>
        <begin position="11"/>
        <end position="376"/>
    </location>
</feature>
<dbReference type="InterPro" id="IPR004154">
    <property type="entry name" value="Anticodon-bd"/>
</dbReference>
<dbReference type="InterPro" id="IPR002315">
    <property type="entry name" value="tRNA-synt_gly"/>
</dbReference>
<dbReference type="Gene3D" id="3.40.50.800">
    <property type="entry name" value="Anticodon-binding domain"/>
    <property type="match status" value="1"/>
</dbReference>
<evidence type="ECO:0000259" key="3">
    <source>
        <dbReference type="PROSITE" id="PS50862"/>
    </source>
</evidence>
<gene>
    <name evidence="4" type="ORF">UW65_C0003G0009</name>
</gene>
<dbReference type="PANTHER" id="PTHR10745:SF8">
    <property type="entry name" value="DNA POLYMERASE SUBUNIT GAMMA-2, MITOCHONDRIAL"/>
    <property type="match status" value="1"/>
</dbReference>
<dbReference type="PRINTS" id="PR01043">
    <property type="entry name" value="TRNASYNTHGLY"/>
</dbReference>
<organism evidence="4 5">
    <name type="scientific">candidate division WWE3 bacterium GW2011_GWB1_44_4</name>
    <dbReference type="NCBI Taxonomy" id="1619116"/>
    <lineage>
        <taxon>Bacteria</taxon>
        <taxon>Katanobacteria</taxon>
    </lineage>
</organism>
<dbReference type="SUPFAM" id="SSF55681">
    <property type="entry name" value="Class II aaRS and biotin synthetases"/>
    <property type="match status" value="1"/>
</dbReference>
<dbReference type="GO" id="GO:0005737">
    <property type="term" value="C:cytoplasm"/>
    <property type="evidence" value="ECO:0007669"/>
    <property type="project" value="InterPro"/>
</dbReference>
<dbReference type="PANTHER" id="PTHR10745">
    <property type="entry name" value="GLYCYL-TRNA SYNTHETASE/DNA POLYMERASE SUBUNIT GAMMA-2"/>
    <property type="match status" value="1"/>
</dbReference>
<name>A0A0G1LMV2_UNCKA</name>
<evidence type="ECO:0000256" key="1">
    <source>
        <dbReference type="ARBA" id="ARBA00012829"/>
    </source>
</evidence>
<dbReference type="Gene3D" id="3.30.930.10">
    <property type="entry name" value="Bira Bifunctional Protein, Domain 2"/>
    <property type="match status" value="1"/>
</dbReference>
<dbReference type="AlphaFoldDB" id="A0A0G1LMV2"/>
<dbReference type="InterPro" id="IPR006195">
    <property type="entry name" value="aa-tRNA-synth_II"/>
</dbReference>
<protein>
    <recommendedName>
        <fullName evidence="1">glycine--tRNA ligase</fullName>
        <ecNumber evidence="1">6.1.1.14</ecNumber>
    </recommendedName>
</protein>
<dbReference type="Proteomes" id="UP000034783">
    <property type="component" value="Unassembled WGS sequence"/>
</dbReference>
<dbReference type="GO" id="GO:0004820">
    <property type="term" value="F:glycine-tRNA ligase activity"/>
    <property type="evidence" value="ECO:0007669"/>
    <property type="project" value="UniProtKB-EC"/>
</dbReference>
<dbReference type="SUPFAM" id="SSF52954">
    <property type="entry name" value="Class II aaRS ABD-related"/>
    <property type="match status" value="1"/>
</dbReference>
<dbReference type="GO" id="GO:0005524">
    <property type="term" value="F:ATP binding"/>
    <property type="evidence" value="ECO:0007669"/>
    <property type="project" value="InterPro"/>
</dbReference>
<dbReference type="InterPro" id="IPR045864">
    <property type="entry name" value="aa-tRNA-synth_II/BPL/LPL"/>
</dbReference>
<dbReference type="EMBL" id="LCJD01000003">
    <property type="protein sequence ID" value="KKT70082.1"/>
    <property type="molecule type" value="Genomic_DNA"/>
</dbReference>
<sequence length="460" mass="52927">MANIQETTQQKIISLCKRRGFVFPGSEIYGGLANTYDMGPLGVLMLRNIISNWWDFFVTKRENMFGLDTSILMAPKVWEASGHTQSFTNDMIDCKACRYRTRADHVLEDYFEELGESEKVEGRPLAELDELLKKYLVKCPKCGKSDWTNARKFNQLFETSVGIITESTSAAYLRGEIAQGMFVNFRNVVETMRPKLPFGIAQSGKAFRNEITLGNFIFRNLEFNLAEFEYFINPKVTDWKTAFEYWRGEMQSWIQALDVKEERLRWRPHTDEERAHYSTHTEDLDYNFAFGYKEMFGLAYRTDFDLRNHMEKSGVDLRFTDPATNDKFIPHVVEPTFGINRVLLCLLTEGYSEETDGRVVLRLSKKIAPFRAAVFPLVSNKPELVAKAREVHKNMVAAGISTAWDDRGNIGKRYLSQDEIGTPSCITIDYQTLEDGTVTIRDRDTKEQVRVLIKDLVGGI</sequence>
<dbReference type="NCBIfam" id="NF003211">
    <property type="entry name" value="PRK04173.1"/>
    <property type="match status" value="1"/>
</dbReference>
<dbReference type="PROSITE" id="PS50862">
    <property type="entry name" value="AA_TRNA_LIGASE_II"/>
    <property type="match status" value="1"/>
</dbReference>
<keyword evidence="2" id="KW-0030">Aminoacyl-tRNA synthetase</keyword>
<dbReference type="EC" id="6.1.1.14" evidence="1"/>
<evidence type="ECO:0000313" key="4">
    <source>
        <dbReference type="EMBL" id="KKT70082.1"/>
    </source>
</evidence>
<proteinExistence type="predicted"/>
<dbReference type="GO" id="GO:0006426">
    <property type="term" value="P:glycyl-tRNA aminoacylation"/>
    <property type="evidence" value="ECO:0007669"/>
    <property type="project" value="InterPro"/>
</dbReference>
<dbReference type="NCBIfam" id="TIGR00389">
    <property type="entry name" value="glyS_dimeric"/>
    <property type="match status" value="1"/>
</dbReference>
<dbReference type="InterPro" id="IPR036621">
    <property type="entry name" value="Anticodon-bd_dom_sf"/>
</dbReference>
<dbReference type="Pfam" id="PF03129">
    <property type="entry name" value="HGTP_anticodon"/>
    <property type="match status" value="1"/>
</dbReference>
<dbReference type="InterPro" id="IPR027031">
    <property type="entry name" value="Gly-tRNA_synthase/POLG2"/>
</dbReference>
<evidence type="ECO:0000313" key="5">
    <source>
        <dbReference type="Proteomes" id="UP000034783"/>
    </source>
</evidence>
<reference evidence="4 5" key="1">
    <citation type="journal article" date="2015" name="Nature">
        <title>rRNA introns, odd ribosomes, and small enigmatic genomes across a large radiation of phyla.</title>
        <authorList>
            <person name="Brown C.T."/>
            <person name="Hug L.A."/>
            <person name="Thomas B.C."/>
            <person name="Sharon I."/>
            <person name="Castelle C.J."/>
            <person name="Singh A."/>
            <person name="Wilkins M.J."/>
            <person name="Williams K.H."/>
            <person name="Banfield J.F."/>
        </authorList>
    </citation>
    <scope>NUCLEOTIDE SEQUENCE [LARGE SCALE GENOMIC DNA]</scope>
</reference>
<dbReference type="PATRIC" id="fig|1619116.3.peg.63"/>
<keyword evidence="4" id="KW-0436">Ligase</keyword>
<comment type="caution">
    <text evidence="4">The sequence shown here is derived from an EMBL/GenBank/DDBJ whole genome shotgun (WGS) entry which is preliminary data.</text>
</comment>
<accession>A0A0G1LMV2</accession>